<accession>A0ACC5SZJ2</accession>
<evidence type="ECO:0000313" key="1">
    <source>
        <dbReference type="EMBL" id="MBP1874046.1"/>
    </source>
</evidence>
<proteinExistence type="predicted"/>
<name>A0ACC5SZJ2_ENSAD</name>
<organism evidence="1 2">
    <name type="scientific">Ensifer adhaerens</name>
    <name type="common">Sinorhizobium morelense</name>
    <dbReference type="NCBI Taxonomy" id="106592"/>
    <lineage>
        <taxon>Bacteria</taxon>
        <taxon>Pseudomonadati</taxon>
        <taxon>Pseudomonadota</taxon>
        <taxon>Alphaproteobacteria</taxon>
        <taxon>Hyphomicrobiales</taxon>
        <taxon>Rhizobiaceae</taxon>
        <taxon>Sinorhizobium/Ensifer group</taxon>
        <taxon>Ensifer</taxon>
    </lineage>
</organism>
<protein>
    <submittedName>
        <fullName evidence="1">Uncharacterized protein</fullName>
    </submittedName>
</protein>
<evidence type="ECO:0000313" key="2">
    <source>
        <dbReference type="Proteomes" id="UP000823773"/>
    </source>
</evidence>
<dbReference type="EMBL" id="JAGGJR010000006">
    <property type="protein sequence ID" value="MBP1874046.1"/>
    <property type="molecule type" value="Genomic_DNA"/>
</dbReference>
<dbReference type="Proteomes" id="UP000823773">
    <property type="component" value="Unassembled WGS sequence"/>
</dbReference>
<keyword evidence="2" id="KW-1185">Reference proteome</keyword>
<comment type="caution">
    <text evidence="1">The sequence shown here is derived from an EMBL/GenBank/DDBJ whole genome shotgun (WGS) entry which is preliminary data.</text>
</comment>
<reference evidence="1" key="1">
    <citation type="submission" date="2021-03" db="EMBL/GenBank/DDBJ databases">
        <title>Genomic Encyclopedia of Type Strains, Phase IV (KMG-IV): sequencing the most valuable type-strain genomes for metagenomic binning, comparative biology and taxonomic classification.</title>
        <authorList>
            <person name="Goeker M."/>
        </authorList>
    </citation>
    <scope>NUCLEOTIDE SEQUENCE</scope>
    <source>
        <strain evidence="1">DSM 18131</strain>
    </source>
</reference>
<sequence>MSAPVYCIVTGDQITPETDSRAHVIPSALGGRLKPKGILSRCGNGILDDKFDYPLIEAFQAIMNLIGGTADRSKSAIATRMEAQDGKEYVFTFGEHLTPHRHEFVEEQVGDETHFKIAARTLKEARILLGKIKKKHPSFDIDEAMKHAVTDHRWPDGPLHLKMQMGSNILFPWTFAAAAIFAKHHGLEAPPNFRSYVEQFDLATPNLPPDTFFFMPERKWIEAEGLVTHRLALVGDPTEGRLLFYAELFDAFGVGVTWPFASDEPICKTYAVDVVAGKEVPATVDLPAVTAMPWSATHRLGDSELYARTTDRIGRLMQVSAQRLFERDIEDAITRAWGTMDSRQLGLEDWVRLLEEFAHLIEKIWTNPAVTQDIREEMIKRFVDVTAEIIQKVPAPFRVAFGQILRPLQDRLVRIHRTKTGTQTSANE</sequence>
<gene>
    <name evidence="1" type="ORF">J2Z19_003770</name>
</gene>